<dbReference type="InterPro" id="IPR035451">
    <property type="entry name" value="Ada-like_dom_sf"/>
</dbReference>
<dbReference type="PIRSF" id="PIRSF000408">
    <property type="entry name" value="Alkyltransferas_AdaA"/>
    <property type="match status" value="1"/>
</dbReference>
<keyword evidence="7" id="KW-0805">Transcription regulation</keyword>
<evidence type="ECO:0000256" key="11">
    <source>
        <dbReference type="ARBA" id="ARBA00023204"/>
    </source>
</evidence>
<dbReference type="SMART" id="SM00342">
    <property type="entry name" value="HTH_ARAC"/>
    <property type="match status" value="1"/>
</dbReference>
<evidence type="ECO:0000256" key="3">
    <source>
        <dbReference type="ARBA" id="ARBA00022679"/>
    </source>
</evidence>
<reference evidence="13 14" key="1">
    <citation type="submission" date="2017-07" db="EMBL/GenBank/DDBJ databases">
        <title>Sandarakinorhabdus cyanobacteriorum sp. nov., a novel bacterium isolated from cyanobacterial aggregates in a eutrophic lake.</title>
        <authorList>
            <person name="Cai H."/>
        </authorList>
    </citation>
    <scope>NUCLEOTIDE SEQUENCE [LARGE SCALE GENOMIC DNA]</scope>
    <source>
        <strain evidence="13 14">TH057</strain>
    </source>
</reference>
<evidence type="ECO:0000256" key="4">
    <source>
        <dbReference type="ARBA" id="ARBA00022723"/>
    </source>
</evidence>
<dbReference type="InterPro" id="IPR050204">
    <property type="entry name" value="AraC_XylS_family_regulators"/>
</dbReference>
<keyword evidence="2" id="KW-0489">Methyltransferase</keyword>
<dbReference type="GO" id="GO:0008270">
    <property type="term" value="F:zinc ion binding"/>
    <property type="evidence" value="ECO:0007669"/>
    <property type="project" value="InterPro"/>
</dbReference>
<dbReference type="GO" id="GO:0043565">
    <property type="term" value="F:sequence-specific DNA binding"/>
    <property type="evidence" value="ECO:0007669"/>
    <property type="project" value="InterPro"/>
</dbReference>
<dbReference type="PANTHER" id="PTHR46796">
    <property type="entry name" value="HTH-TYPE TRANSCRIPTIONAL ACTIVATOR RHAS-RELATED"/>
    <property type="match status" value="1"/>
</dbReference>
<keyword evidence="11" id="KW-0234">DNA repair</keyword>
<protein>
    <submittedName>
        <fullName evidence="13">Transcriptional regulator</fullName>
    </submittedName>
</protein>
<keyword evidence="6" id="KW-0862">Zinc</keyword>
<dbReference type="SUPFAM" id="SSF46689">
    <property type="entry name" value="Homeodomain-like"/>
    <property type="match status" value="2"/>
</dbReference>
<dbReference type="PROSITE" id="PS00041">
    <property type="entry name" value="HTH_ARAC_FAMILY_1"/>
    <property type="match status" value="1"/>
</dbReference>
<dbReference type="OrthoDB" id="9802228at2"/>
<keyword evidence="5" id="KW-0227">DNA damage</keyword>
<dbReference type="Pfam" id="PF02805">
    <property type="entry name" value="Ada_Zn_binding"/>
    <property type="match status" value="1"/>
</dbReference>
<dbReference type="SUPFAM" id="SSF57884">
    <property type="entry name" value="Ada DNA repair protein, N-terminal domain (N-Ada 10)"/>
    <property type="match status" value="1"/>
</dbReference>
<evidence type="ECO:0000256" key="6">
    <source>
        <dbReference type="ARBA" id="ARBA00022833"/>
    </source>
</evidence>
<evidence type="ECO:0000256" key="7">
    <source>
        <dbReference type="ARBA" id="ARBA00023015"/>
    </source>
</evidence>
<evidence type="ECO:0000313" key="13">
    <source>
        <dbReference type="EMBL" id="OYQ24334.1"/>
    </source>
</evidence>
<evidence type="ECO:0000259" key="12">
    <source>
        <dbReference type="PROSITE" id="PS01124"/>
    </source>
</evidence>
<evidence type="ECO:0000313" key="14">
    <source>
        <dbReference type="Proteomes" id="UP000216991"/>
    </source>
</evidence>
<name>A0A255Y6K1_9SPHN</name>
<dbReference type="Pfam" id="PF12833">
    <property type="entry name" value="HTH_18"/>
    <property type="match status" value="1"/>
</dbReference>
<keyword evidence="8" id="KW-0238">DNA-binding</keyword>
<comment type="caution">
    <text evidence="13">The sequence shown here is derived from an EMBL/GenBank/DDBJ whole genome shotgun (WGS) entry which is preliminary data.</text>
</comment>
<dbReference type="GO" id="GO:0003700">
    <property type="term" value="F:DNA-binding transcription factor activity"/>
    <property type="evidence" value="ECO:0007669"/>
    <property type="project" value="InterPro"/>
</dbReference>
<evidence type="ECO:0000256" key="5">
    <source>
        <dbReference type="ARBA" id="ARBA00022763"/>
    </source>
</evidence>
<dbReference type="FunFam" id="3.40.10.10:FF:000001">
    <property type="entry name" value="DNA-3-methyladenine glycosylase 2"/>
    <property type="match status" value="1"/>
</dbReference>
<evidence type="ECO:0000256" key="1">
    <source>
        <dbReference type="ARBA" id="ARBA00001947"/>
    </source>
</evidence>
<accession>A0A255Y6K1</accession>
<feature type="domain" description="HTH araC/xylS-type" evidence="12">
    <location>
        <begin position="96"/>
        <end position="195"/>
    </location>
</feature>
<evidence type="ECO:0000256" key="9">
    <source>
        <dbReference type="ARBA" id="ARBA00023159"/>
    </source>
</evidence>
<keyword evidence="4" id="KW-0479">Metal-binding</keyword>
<dbReference type="PANTHER" id="PTHR46796:SF6">
    <property type="entry name" value="ARAC SUBFAMILY"/>
    <property type="match status" value="1"/>
</dbReference>
<evidence type="ECO:0000256" key="10">
    <source>
        <dbReference type="ARBA" id="ARBA00023163"/>
    </source>
</evidence>
<gene>
    <name evidence="13" type="ORF">CHU93_15980</name>
</gene>
<organism evidence="13 14">
    <name type="scientific">Sandarakinorhabdus cyanobacteriorum</name>
    <dbReference type="NCBI Taxonomy" id="1981098"/>
    <lineage>
        <taxon>Bacteria</taxon>
        <taxon>Pseudomonadati</taxon>
        <taxon>Pseudomonadota</taxon>
        <taxon>Alphaproteobacteria</taxon>
        <taxon>Sphingomonadales</taxon>
        <taxon>Sphingosinicellaceae</taxon>
        <taxon>Sandarakinorhabdus</taxon>
    </lineage>
</organism>
<dbReference type="RefSeq" id="WP_094475140.1">
    <property type="nucleotide sequence ID" value="NZ_NOXT01000125.1"/>
</dbReference>
<dbReference type="GO" id="GO:0032259">
    <property type="term" value="P:methylation"/>
    <property type="evidence" value="ECO:0007669"/>
    <property type="project" value="UniProtKB-KW"/>
</dbReference>
<dbReference type="PROSITE" id="PS01124">
    <property type="entry name" value="HTH_ARAC_FAMILY_2"/>
    <property type="match status" value="1"/>
</dbReference>
<comment type="cofactor">
    <cofactor evidence="1">
        <name>Zn(2+)</name>
        <dbReference type="ChEBI" id="CHEBI:29105"/>
    </cofactor>
</comment>
<keyword evidence="3" id="KW-0808">Transferase</keyword>
<dbReference type="InterPro" id="IPR018062">
    <property type="entry name" value="HTH_AraC-typ_CS"/>
</dbReference>
<keyword evidence="14" id="KW-1185">Reference proteome</keyword>
<dbReference type="GO" id="GO:0008168">
    <property type="term" value="F:methyltransferase activity"/>
    <property type="evidence" value="ECO:0007669"/>
    <property type="project" value="UniProtKB-KW"/>
</dbReference>
<dbReference type="Gene3D" id="1.10.10.60">
    <property type="entry name" value="Homeodomain-like"/>
    <property type="match status" value="2"/>
</dbReference>
<proteinExistence type="predicted"/>
<evidence type="ECO:0000256" key="2">
    <source>
        <dbReference type="ARBA" id="ARBA00022603"/>
    </source>
</evidence>
<dbReference type="Gene3D" id="3.40.10.10">
    <property type="entry name" value="DNA Methylphosphotriester Repair Domain"/>
    <property type="match status" value="1"/>
</dbReference>
<dbReference type="InterPro" id="IPR009057">
    <property type="entry name" value="Homeodomain-like_sf"/>
</dbReference>
<dbReference type="InterPro" id="IPR018060">
    <property type="entry name" value="HTH_AraC"/>
</dbReference>
<keyword evidence="10" id="KW-0804">Transcription</keyword>
<dbReference type="Proteomes" id="UP000216991">
    <property type="component" value="Unassembled WGS sequence"/>
</dbReference>
<dbReference type="EMBL" id="NOXT01000125">
    <property type="protein sequence ID" value="OYQ24334.1"/>
    <property type="molecule type" value="Genomic_DNA"/>
</dbReference>
<dbReference type="AlphaFoldDB" id="A0A255Y6K1"/>
<sequence>MHAPASPTVHGLDFDTMNAARLARDPAYDGMFFIAVKTTGIYCRPVCRVRPPLTRNISFFPSAAAAERAGYRPCLKCRPESAPFCPAWNGTRTTVERALKLIDSGALDGEGTVEQLAMRCGVGARHLTRLFRQHIGASPIEVAQTRRVQRAMQMIAHTALPMTEIAHAAGFASLRRFNEVIAARYGRSPTELRKVRPHNVT</sequence>
<evidence type="ECO:0000256" key="8">
    <source>
        <dbReference type="ARBA" id="ARBA00023125"/>
    </source>
</evidence>
<keyword evidence="9" id="KW-0010">Activator</keyword>
<dbReference type="GO" id="GO:0006307">
    <property type="term" value="P:DNA alkylation repair"/>
    <property type="evidence" value="ECO:0007669"/>
    <property type="project" value="UniProtKB-ARBA"/>
</dbReference>
<dbReference type="InterPro" id="IPR004026">
    <property type="entry name" value="Ada_DNA_repair_Zn-bd"/>
</dbReference>
<dbReference type="InterPro" id="IPR016220">
    <property type="entry name" value="Me-P-triester_DNA_alkyl-Trfase"/>
</dbReference>